<organism evidence="1 2">
    <name type="scientific">Nephila pilipes</name>
    <name type="common">Giant wood spider</name>
    <name type="synonym">Nephila maculata</name>
    <dbReference type="NCBI Taxonomy" id="299642"/>
    <lineage>
        <taxon>Eukaryota</taxon>
        <taxon>Metazoa</taxon>
        <taxon>Ecdysozoa</taxon>
        <taxon>Arthropoda</taxon>
        <taxon>Chelicerata</taxon>
        <taxon>Arachnida</taxon>
        <taxon>Araneae</taxon>
        <taxon>Araneomorphae</taxon>
        <taxon>Entelegynae</taxon>
        <taxon>Araneoidea</taxon>
        <taxon>Nephilidae</taxon>
        <taxon>Nephila</taxon>
    </lineage>
</organism>
<proteinExistence type="predicted"/>
<reference evidence="1" key="1">
    <citation type="submission" date="2020-08" db="EMBL/GenBank/DDBJ databases">
        <title>Multicomponent nature underlies the extraordinary mechanical properties of spider dragline silk.</title>
        <authorList>
            <person name="Kono N."/>
            <person name="Nakamura H."/>
            <person name="Mori M."/>
            <person name="Yoshida Y."/>
            <person name="Ohtoshi R."/>
            <person name="Malay A.D."/>
            <person name="Moran D.A.P."/>
            <person name="Tomita M."/>
            <person name="Numata K."/>
            <person name="Arakawa K."/>
        </authorList>
    </citation>
    <scope>NUCLEOTIDE SEQUENCE</scope>
</reference>
<gene>
    <name evidence="1" type="ORF">NPIL_539361</name>
</gene>
<protein>
    <submittedName>
        <fullName evidence="1">Uncharacterized protein</fullName>
    </submittedName>
</protein>
<name>A0A8X6IGU9_NEPPI</name>
<dbReference type="AlphaFoldDB" id="A0A8X6IGU9"/>
<dbReference type="Proteomes" id="UP000887013">
    <property type="component" value="Unassembled WGS sequence"/>
</dbReference>
<evidence type="ECO:0000313" key="2">
    <source>
        <dbReference type="Proteomes" id="UP000887013"/>
    </source>
</evidence>
<sequence>MKCQKTYDSRVWIHVIGLTPEMPCIGFEKSPWALFVGSIVKKVELCEGFQQVGLRSGYFNPVDFSCADNCESYTQISIAR</sequence>
<dbReference type="EMBL" id="BMAW01090536">
    <property type="protein sequence ID" value="GFS45429.1"/>
    <property type="molecule type" value="Genomic_DNA"/>
</dbReference>
<accession>A0A8X6IGU9</accession>
<keyword evidence="2" id="KW-1185">Reference proteome</keyword>
<evidence type="ECO:0000313" key="1">
    <source>
        <dbReference type="EMBL" id="GFS45429.1"/>
    </source>
</evidence>
<comment type="caution">
    <text evidence="1">The sequence shown here is derived from an EMBL/GenBank/DDBJ whole genome shotgun (WGS) entry which is preliminary data.</text>
</comment>